<keyword evidence="4 6" id="KW-0251">Elongation factor</keyword>
<evidence type="ECO:0000256" key="1">
    <source>
        <dbReference type="ARBA" id="ARBA00005532"/>
    </source>
</evidence>
<dbReference type="HAMAP" id="MF_00050">
    <property type="entry name" value="EF_Ts"/>
    <property type="match status" value="1"/>
</dbReference>
<sequence length="299" mass="32385">MAEITAALVKELRERTGAGMMECKRALQEIGGDIEAAVELMRKAGQAKADKKASRIAAEGLIVLRQAAEAVAMVEINCETDFVTKNEDFRAFAAAVAEVALCNAPADLDALLALNMANGHSIEQNRRECIAKIGENVNVRRFARLATPTGVLGSYLHGTRIGVLVELDGGDANLAKDIAMHIAASRPLCISSDQISADLIAKEKEIYAAQAADEAKDKPANVIEKIIDQIVEGKLRKYFEAVTLLGQPFIKAEDKQSVEKLLKAHQAKVIRFERFELGEGIEKKADNFAAEVMAQVRGD</sequence>
<dbReference type="PANTHER" id="PTHR11741:SF0">
    <property type="entry name" value="ELONGATION FACTOR TS, MITOCHONDRIAL"/>
    <property type="match status" value="1"/>
</dbReference>
<comment type="function">
    <text evidence="6 7">Associates with the EF-Tu.GDP complex and induces the exchange of GDP to GTP. It remains bound to the aminoacyl-tRNA.EF-Tu.GTP complex up to the GTP hydrolysis stage on the ribosome.</text>
</comment>
<dbReference type="InterPro" id="IPR001816">
    <property type="entry name" value="Transl_elong_EFTs/EF1B"/>
</dbReference>
<evidence type="ECO:0000313" key="11">
    <source>
        <dbReference type="Proteomes" id="UP000019184"/>
    </source>
</evidence>
<feature type="domain" description="Translation elongation factor EFTs/EF1B dimerisation" evidence="9">
    <location>
        <begin position="72"/>
        <end position="279"/>
    </location>
</feature>
<evidence type="ECO:0000256" key="3">
    <source>
        <dbReference type="ARBA" id="ARBA00022490"/>
    </source>
</evidence>
<dbReference type="Proteomes" id="UP000019184">
    <property type="component" value="Unassembled WGS sequence"/>
</dbReference>
<dbReference type="Pfam" id="PF00889">
    <property type="entry name" value="EF_TS"/>
    <property type="match status" value="1"/>
</dbReference>
<comment type="similarity">
    <text evidence="1 6 7">Belongs to the EF-Ts family.</text>
</comment>
<dbReference type="GO" id="GO:0005737">
    <property type="term" value="C:cytoplasm"/>
    <property type="evidence" value="ECO:0007669"/>
    <property type="project" value="UniProtKB-SubCell"/>
</dbReference>
<evidence type="ECO:0000313" key="10">
    <source>
        <dbReference type="EMBL" id="CDH46061.1"/>
    </source>
</evidence>
<evidence type="ECO:0000256" key="7">
    <source>
        <dbReference type="RuleBase" id="RU000642"/>
    </source>
</evidence>
<dbReference type="Gene3D" id="1.10.8.10">
    <property type="entry name" value="DNA helicase RuvA subunit, C-terminal domain"/>
    <property type="match status" value="1"/>
</dbReference>
<accession>A0A7U7GDC3</accession>
<dbReference type="InterPro" id="IPR018101">
    <property type="entry name" value="Transl_elong_Ts_CS"/>
</dbReference>
<reference evidence="10 11" key="1">
    <citation type="journal article" date="2014" name="ISME J.">
        <title>Candidatus Competibacter-lineage genomes retrieved from metagenomes reveal functional metabolic diversity.</title>
        <authorList>
            <person name="McIlroy S.J."/>
            <person name="Albertsen M."/>
            <person name="Andresen E.K."/>
            <person name="Saunders A.M."/>
            <person name="Kristiansen R."/>
            <person name="Stokholm-Bjerregaard M."/>
            <person name="Nielsen K.L."/>
            <person name="Nielsen P.H."/>
        </authorList>
    </citation>
    <scope>NUCLEOTIDE SEQUENCE [LARGE SCALE GENOMIC DNA]</scope>
    <source>
        <strain evidence="10 11">Run_B_J11</strain>
    </source>
</reference>
<dbReference type="OrthoDB" id="9808348at2"/>
<dbReference type="InterPro" id="IPR009060">
    <property type="entry name" value="UBA-like_sf"/>
</dbReference>
<dbReference type="PROSITE" id="PS01127">
    <property type="entry name" value="EF_TS_2"/>
    <property type="match status" value="1"/>
</dbReference>
<dbReference type="SUPFAM" id="SSF54713">
    <property type="entry name" value="Elongation factor Ts (EF-Ts), dimerisation domain"/>
    <property type="match status" value="2"/>
</dbReference>
<dbReference type="Gene3D" id="1.10.286.20">
    <property type="match status" value="1"/>
</dbReference>
<evidence type="ECO:0000256" key="8">
    <source>
        <dbReference type="RuleBase" id="RU000643"/>
    </source>
</evidence>
<dbReference type="GO" id="GO:0003746">
    <property type="term" value="F:translation elongation factor activity"/>
    <property type="evidence" value="ECO:0007669"/>
    <property type="project" value="UniProtKB-UniRule"/>
</dbReference>
<name>A0A7U7GDC3_9GAMM</name>
<evidence type="ECO:0000259" key="9">
    <source>
        <dbReference type="Pfam" id="PF00889"/>
    </source>
</evidence>
<dbReference type="InterPro" id="IPR014039">
    <property type="entry name" value="Transl_elong_EFTs/EF1B_dimer"/>
</dbReference>
<dbReference type="SUPFAM" id="SSF46934">
    <property type="entry name" value="UBA-like"/>
    <property type="match status" value="1"/>
</dbReference>
<keyword evidence="3 6" id="KW-0963">Cytoplasm</keyword>
<proteinExistence type="inferred from homology"/>
<evidence type="ECO:0000256" key="6">
    <source>
        <dbReference type="HAMAP-Rule" id="MF_00050"/>
    </source>
</evidence>
<evidence type="ECO:0000256" key="5">
    <source>
        <dbReference type="ARBA" id="ARBA00022917"/>
    </source>
</evidence>
<dbReference type="AlphaFoldDB" id="A0A7U7GDC3"/>
<evidence type="ECO:0000256" key="4">
    <source>
        <dbReference type="ARBA" id="ARBA00022768"/>
    </source>
</evidence>
<dbReference type="InterPro" id="IPR036402">
    <property type="entry name" value="EF-Ts_dimer_sf"/>
</dbReference>
<evidence type="ECO:0000256" key="2">
    <source>
        <dbReference type="ARBA" id="ARBA00016956"/>
    </source>
</evidence>
<dbReference type="EMBL" id="CBTK010000248">
    <property type="protein sequence ID" value="CDH46061.1"/>
    <property type="molecule type" value="Genomic_DNA"/>
</dbReference>
<dbReference type="Gene3D" id="3.30.479.20">
    <property type="entry name" value="Elongation factor Ts, dimerisation domain"/>
    <property type="match status" value="2"/>
</dbReference>
<gene>
    <name evidence="6 10" type="primary">tsf</name>
    <name evidence="10" type="ORF">BN874_340021</name>
</gene>
<protein>
    <recommendedName>
        <fullName evidence="2 6">Elongation factor Ts</fullName>
        <shortName evidence="6">EF-Ts</shortName>
    </recommendedName>
</protein>
<feature type="region of interest" description="Involved in Mg(2+) ion dislocation from EF-Tu" evidence="6">
    <location>
        <begin position="80"/>
        <end position="83"/>
    </location>
</feature>
<comment type="subcellular location">
    <subcellularLocation>
        <location evidence="6 8">Cytoplasm</location>
    </subcellularLocation>
</comment>
<organism evidence="10 11">
    <name type="scientific">Candidatus Contendobacter odensis Run_B_J11</name>
    <dbReference type="NCBI Taxonomy" id="1400861"/>
    <lineage>
        <taxon>Bacteria</taxon>
        <taxon>Pseudomonadati</taxon>
        <taxon>Pseudomonadota</taxon>
        <taxon>Gammaproteobacteria</taxon>
        <taxon>Candidatus Competibacteraceae</taxon>
        <taxon>Candidatus Contendibacter</taxon>
    </lineage>
</organism>
<keyword evidence="11" id="KW-1185">Reference proteome</keyword>
<dbReference type="PROSITE" id="PS01126">
    <property type="entry name" value="EF_TS_1"/>
    <property type="match status" value="1"/>
</dbReference>
<comment type="caution">
    <text evidence="10">The sequence shown here is derived from an EMBL/GenBank/DDBJ whole genome shotgun (WGS) entry which is preliminary data.</text>
</comment>
<dbReference type="PANTHER" id="PTHR11741">
    <property type="entry name" value="ELONGATION FACTOR TS"/>
    <property type="match status" value="1"/>
</dbReference>
<dbReference type="RefSeq" id="WP_034434488.1">
    <property type="nucleotide sequence ID" value="NZ_CBTK010000248.1"/>
</dbReference>
<dbReference type="NCBIfam" id="TIGR00116">
    <property type="entry name" value="tsf"/>
    <property type="match status" value="1"/>
</dbReference>
<keyword evidence="5 6" id="KW-0648">Protein biosynthesis</keyword>
<dbReference type="FunFam" id="1.10.8.10:FF:000001">
    <property type="entry name" value="Elongation factor Ts"/>
    <property type="match status" value="1"/>
</dbReference>
<dbReference type="CDD" id="cd14275">
    <property type="entry name" value="UBA_EF-Ts"/>
    <property type="match status" value="1"/>
</dbReference>